<name>A0A8T0IPZ5_CERPU</name>
<feature type="signal peptide" evidence="1">
    <location>
        <begin position="1"/>
        <end position="16"/>
    </location>
</feature>
<dbReference type="Proteomes" id="UP000822688">
    <property type="component" value="Chromosome 3"/>
</dbReference>
<sequence>MLMLLCLGSVCPVIFSEVPGVVLLGMFLLNSYNFSPEPSQALGRPATTECFFSLFNRECRFTLSPPCRFA</sequence>
<gene>
    <name evidence="2" type="ORF">KC19_3G228100</name>
</gene>
<keyword evidence="3" id="KW-1185">Reference proteome</keyword>
<feature type="chain" id="PRO_5035762951" description="Secreted protein" evidence="1">
    <location>
        <begin position="17"/>
        <end position="70"/>
    </location>
</feature>
<accession>A0A8T0IPZ5</accession>
<protein>
    <recommendedName>
        <fullName evidence="4">Secreted protein</fullName>
    </recommendedName>
</protein>
<dbReference type="EMBL" id="CM026423">
    <property type="protein sequence ID" value="KAG0584688.1"/>
    <property type="molecule type" value="Genomic_DNA"/>
</dbReference>
<evidence type="ECO:0000313" key="2">
    <source>
        <dbReference type="EMBL" id="KAG0584688.1"/>
    </source>
</evidence>
<comment type="caution">
    <text evidence="2">The sequence shown here is derived from an EMBL/GenBank/DDBJ whole genome shotgun (WGS) entry which is preliminary data.</text>
</comment>
<organism evidence="2 3">
    <name type="scientific">Ceratodon purpureus</name>
    <name type="common">Fire moss</name>
    <name type="synonym">Dicranum purpureum</name>
    <dbReference type="NCBI Taxonomy" id="3225"/>
    <lineage>
        <taxon>Eukaryota</taxon>
        <taxon>Viridiplantae</taxon>
        <taxon>Streptophyta</taxon>
        <taxon>Embryophyta</taxon>
        <taxon>Bryophyta</taxon>
        <taxon>Bryophytina</taxon>
        <taxon>Bryopsida</taxon>
        <taxon>Dicranidae</taxon>
        <taxon>Pseudoditrichales</taxon>
        <taxon>Ditrichaceae</taxon>
        <taxon>Ceratodon</taxon>
    </lineage>
</organism>
<evidence type="ECO:0008006" key="4">
    <source>
        <dbReference type="Google" id="ProtNLM"/>
    </source>
</evidence>
<proteinExistence type="predicted"/>
<dbReference type="AlphaFoldDB" id="A0A8T0IPZ5"/>
<reference evidence="2" key="1">
    <citation type="submission" date="2020-06" db="EMBL/GenBank/DDBJ databases">
        <title>WGS assembly of Ceratodon purpureus strain R40.</title>
        <authorList>
            <person name="Carey S.B."/>
            <person name="Jenkins J."/>
            <person name="Shu S."/>
            <person name="Lovell J.T."/>
            <person name="Sreedasyam A."/>
            <person name="Maumus F."/>
            <person name="Tiley G.P."/>
            <person name="Fernandez-Pozo N."/>
            <person name="Barry K."/>
            <person name="Chen C."/>
            <person name="Wang M."/>
            <person name="Lipzen A."/>
            <person name="Daum C."/>
            <person name="Saski C.A."/>
            <person name="Payton A.C."/>
            <person name="Mcbreen J.C."/>
            <person name="Conrad R.E."/>
            <person name="Kollar L.M."/>
            <person name="Olsson S."/>
            <person name="Huttunen S."/>
            <person name="Landis J.B."/>
            <person name="Wickett N.J."/>
            <person name="Johnson M.G."/>
            <person name="Rensing S.A."/>
            <person name="Grimwood J."/>
            <person name="Schmutz J."/>
            <person name="Mcdaniel S.F."/>
        </authorList>
    </citation>
    <scope>NUCLEOTIDE SEQUENCE</scope>
    <source>
        <strain evidence="2">R40</strain>
    </source>
</reference>
<evidence type="ECO:0000256" key="1">
    <source>
        <dbReference type="SAM" id="SignalP"/>
    </source>
</evidence>
<evidence type="ECO:0000313" key="3">
    <source>
        <dbReference type="Proteomes" id="UP000822688"/>
    </source>
</evidence>
<keyword evidence="1" id="KW-0732">Signal</keyword>